<dbReference type="PANTHER" id="PTHR43429">
    <property type="entry name" value="PYRIDINE NUCLEOTIDE-DISULFIDE OXIDOREDUCTASE DOMAIN-CONTAINING"/>
    <property type="match status" value="1"/>
</dbReference>
<dbReference type="GO" id="GO:0016491">
    <property type="term" value="F:oxidoreductase activity"/>
    <property type="evidence" value="ECO:0007669"/>
    <property type="project" value="InterPro"/>
</dbReference>
<dbReference type="Pfam" id="PF18267">
    <property type="entry name" value="Rubredoxin_C"/>
    <property type="match status" value="1"/>
</dbReference>
<evidence type="ECO:0000256" key="1">
    <source>
        <dbReference type="ARBA" id="ARBA00001974"/>
    </source>
</evidence>
<dbReference type="Pfam" id="PF07992">
    <property type="entry name" value="Pyr_redox_2"/>
    <property type="match status" value="1"/>
</dbReference>
<evidence type="ECO:0000256" key="2">
    <source>
        <dbReference type="ARBA" id="ARBA00006442"/>
    </source>
</evidence>
<comment type="caution">
    <text evidence="7">The sequence shown here is derived from an EMBL/GenBank/DDBJ whole genome shotgun (WGS) entry which is preliminary data.</text>
</comment>
<dbReference type="InterPro" id="IPR041575">
    <property type="entry name" value="Rubredoxin_C"/>
</dbReference>
<evidence type="ECO:0000259" key="5">
    <source>
        <dbReference type="Pfam" id="PF07992"/>
    </source>
</evidence>
<dbReference type="EMBL" id="VMRX01000001">
    <property type="protein sequence ID" value="TVT36332.1"/>
    <property type="molecule type" value="Genomic_DNA"/>
</dbReference>
<dbReference type="AlphaFoldDB" id="A0A558BIK7"/>
<gene>
    <name evidence="7" type="ORF">FHK81_00640</name>
</gene>
<name>A0A558BIK7_9GAMM</name>
<evidence type="ECO:0000256" key="3">
    <source>
        <dbReference type="ARBA" id="ARBA00022630"/>
    </source>
</evidence>
<dbReference type="Proteomes" id="UP000319142">
    <property type="component" value="Unassembled WGS sequence"/>
</dbReference>
<protein>
    <submittedName>
        <fullName evidence="7">NAD(P)/FAD-dependent oxidoreductase</fullName>
    </submittedName>
</protein>
<dbReference type="PRINTS" id="PR00368">
    <property type="entry name" value="FADPNR"/>
</dbReference>
<dbReference type="InterPro" id="IPR036188">
    <property type="entry name" value="FAD/NAD-bd_sf"/>
</dbReference>
<proteinExistence type="inferred from homology"/>
<dbReference type="InterPro" id="IPR016156">
    <property type="entry name" value="FAD/NAD-linked_Rdtase_dimer_sf"/>
</dbReference>
<dbReference type="SUPFAM" id="SSF51905">
    <property type="entry name" value="FAD/NAD(P)-binding domain"/>
    <property type="match status" value="1"/>
</dbReference>
<evidence type="ECO:0000259" key="6">
    <source>
        <dbReference type="Pfam" id="PF18267"/>
    </source>
</evidence>
<feature type="domain" description="FAD/NAD(P)-binding" evidence="5">
    <location>
        <begin position="24"/>
        <end position="302"/>
    </location>
</feature>
<dbReference type="PRINTS" id="PR00411">
    <property type="entry name" value="PNDRDTASEI"/>
</dbReference>
<dbReference type="PANTHER" id="PTHR43429:SF3">
    <property type="entry name" value="NITRITE REDUCTASE [NAD(P)H]"/>
    <property type="match status" value="1"/>
</dbReference>
<feature type="domain" description="NADH-rubredoxin oxidoreductase C-terminal" evidence="6">
    <location>
        <begin position="334"/>
        <end position="401"/>
    </location>
</feature>
<sequence length="422" mass="46472">MLRLFSLLEEFNSMEHTQDNPLVICGHGMVAQRLLEQLVAQGHPFSRIVVFNGEPFAAYNRIQLSSLLADQIQETDLELKPWQWFRKHSIEVHQHEPVTHIDPGQRQVTTACGRIQPYHTLVLATGARPSRPGLPGEDLDGVMNFRDLADTRTLIRQAQAHRRAVVIGGGFLGLEAAEGLRARGMKVTVLHRSGHLLNRQLNPIAGDILRRRLQQRGLNIRTGTSPISLLGRHQVRAVEMGDGTVLATDLVVIATGITPNKGLAADAGLTCDRGVRVDPHLMTSSPHVYALGECCQFHDHTFGLVEPGYEQARILAQHLCQAPGAGTFEPGEVATRLKISDLPIFSCGRIAPGEHTELIEWQDRTRAVYGQLLVDGNRLTGAILLGDTTNSLWYSQLIRSGANISRYRDTIAFGKPYCDAAA</sequence>
<evidence type="ECO:0000256" key="4">
    <source>
        <dbReference type="ARBA" id="ARBA00022827"/>
    </source>
</evidence>
<evidence type="ECO:0000313" key="7">
    <source>
        <dbReference type="EMBL" id="TVT36332.1"/>
    </source>
</evidence>
<reference evidence="7 8" key="1">
    <citation type="submission" date="2019-07" db="EMBL/GenBank/DDBJ databases">
        <title>The pathways for chlorine oxyanion respiration interact through the shared metabolite chlorate.</title>
        <authorList>
            <person name="Barnum T.P."/>
            <person name="Cheng Y."/>
            <person name="Hill K.A."/>
            <person name="Lucas L.N."/>
            <person name="Carlson H.K."/>
            <person name="Coates J.D."/>
        </authorList>
    </citation>
    <scope>NUCLEOTIDE SEQUENCE [LARGE SCALE GENOMIC DNA]</scope>
    <source>
        <strain evidence="7">UCB</strain>
    </source>
</reference>
<dbReference type="Gene3D" id="3.50.50.60">
    <property type="entry name" value="FAD/NAD(P)-binding domain"/>
    <property type="match status" value="2"/>
</dbReference>
<evidence type="ECO:0000313" key="8">
    <source>
        <dbReference type="Proteomes" id="UP000319142"/>
    </source>
</evidence>
<comment type="similarity">
    <text evidence="2">Belongs to the FAD-dependent oxidoreductase family.</text>
</comment>
<dbReference type="InterPro" id="IPR023753">
    <property type="entry name" value="FAD/NAD-binding_dom"/>
</dbReference>
<dbReference type="Gene3D" id="3.30.390.30">
    <property type="match status" value="1"/>
</dbReference>
<dbReference type="InterPro" id="IPR050260">
    <property type="entry name" value="FAD-bd_OxRdtase"/>
</dbReference>
<comment type="cofactor">
    <cofactor evidence="1">
        <name>FAD</name>
        <dbReference type="ChEBI" id="CHEBI:57692"/>
    </cofactor>
</comment>
<organism evidence="7 8">
    <name type="scientific">Marinobacter vinifirmus</name>
    <dbReference type="NCBI Taxonomy" id="355591"/>
    <lineage>
        <taxon>Bacteria</taxon>
        <taxon>Pseudomonadati</taxon>
        <taxon>Pseudomonadota</taxon>
        <taxon>Gammaproteobacteria</taxon>
        <taxon>Pseudomonadales</taxon>
        <taxon>Marinobacteraceae</taxon>
        <taxon>Marinobacter</taxon>
    </lineage>
</organism>
<accession>A0A558BIK7</accession>
<keyword evidence="3" id="KW-0285">Flavoprotein</keyword>
<keyword evidence="4" id="KW-0274">FAD</keyword>